<dbReference type="AlphaFoldDB" id="A0A2H3BYJ9"/>
<evidence type="ECO:0000313" key="1">
    <source>
        <dbReference type="EMBL" id="PBK71118.1"/>
    </source>
</evidence>
<proteinExistence type="predicted"/>
<sequence length="75" mass="8178">MMTGDRSLPRRTAFLVSMPLCSKFSASMVQSPAITSLDILVASCSETSIHGLSFSMLTPGVYSRTSPWTMSVMQR</sequence>
<keyword evidence="2" id="KW-1185">Reference proteome</keyword>
<organism evidence="1 2">
    <name type="scientific">Armillaria solidipes</name>
    <dbReference type="NCBI Taxonomy" id="1076256"/>
    <lineage>
        <taxon>Eukaryota</taxon>
        <taxon>Fungi</taxon>
        <taxon>Dikarya</taxon>
        <taxon>Basidiomycota</taxon>
        <taxon>Agaricomycotina</taxon>
        <taxon>Agaricomycetes</taxon>
        <taxon>Agaricomycetidae</taxon>
        <taxon>Agaricales</taxon>
        <taxon>Marasmiineae</taxon>
        <taxon>Physalacriaceae</taxon>
        <taxon>Armillaria</taxon>
    </lineage>
</organism>
<dbReference type="Proteomes" id="UP000218334">
    <property type="component" value="Unassembled WGS sequence"/>
</dbReference>
<dbReference type="EMBL" id="KZ293424">
    <property type="protein sequence ID" value="PBK71118.1"/>
    <property type="molecule type" value="Genomic_DNA"/>
</dbReference>
<reference evidence="2" key="1">
    <citation type="journal article" date="2017" name="Nat. Ecol. Evol.">
        <title>Genome expansion and lineage-specific genetic innovations in the forest pathogenic fungi Armillaria.</title>
        <authorList>
            <person name="Sipos G."/>
            <person name="Prasanna A.N."/>
            <person name="Walter M.C."/>
            <person name="O'Connor E."/>
            <person name="Balint B."/>
            <person name="Krizsan K."/>
            <person name="Kiss B."/>
            <person name="Hess J."/>
            <person name="Varga T."/>
            <person name="Slot J."/>
            <person name="Riley R."/>
            <person name="Boka B."/>
            <person name="Rigling D."/>
            <person name="Barry K."/>
            <person name="Lee J."/>
            <person name="Mihaltcheva S."/>
            <person name="LaButti K."/>
            <person name="Lipzen A."/>
            <person name="Waldron R."/>
            <person name="Moloney N.M."/>
            <person name="Sperisen C."/>
            <person name="Kredics L."/>
            <person name="Vagvoelgyi C."/>
            <person name="Patrignani A."/>
            <person name="Fitzpatrick D."/>
            <person name="Nagy I."/>
            <person name="Doyle S."/>
            <person name="Anderson J.B."/>
            <person name="Grigoriev I.V."/>
            <person name="Gueldener U."/>
            <person name="Muensterkoetter M."/>
            <person name="Nagy L.G."/>
        </authorList>
    </citation>
    <scope>NUCLEOTIDE SEQUENCE [LARGE SCALE GENOMIC DNA]</scope>
    <source>
        <strain evidence="2">28-4</strain>
    </source>
</reference>
<accession>A0A2H3BYJ9</accession>
<evidence type="ECO:0000313" key="2">
    <source>
        <dbReference type="Proteomes" id="UP000218334"/>
    </source>
</evidence>
<protein>
    <submittedName>
        <fullName evidence="1">Uncharacterized protein</fullName>
    </submittedName>
</protein>
<gene>
    <name evidence="1" type="ORF">ARMSODRAFT_64409</name>
</gene>
<name>A0A2H3BYJ9_9AGAR</name>